<dbReference type="STRING" id="706587.Desti_4006"/>
<name>I4CAQ5_DESTA</name>
<protein>
    <submittedName>
        <fullName evidence="1">Uncharacterized protein</fullName>
    </submittedName>
</protein>
<dbReference type="AlphaFoldDB" id="I4CAQ5"/>
<dbReference type="HOGENOM" id="CLU_3403187_0_0_7"/>
<organism evidence="1 2">
    <name type="scientific">Desulfomonile tiedjei (strain ATCC 49306 / DSM 6799 / DCB-1)</name>
    <dbReference type="NCBI Taxonomy" id="706587"/>
    <lineage>
        <taxon>Bacteria</taxon>
        <taxon>Pseudomonadati</taxon>
        <taxon>Thermodesulfobacteriota</taxon>
        <taxon>Desulfomonilia</taxon>
        <taxon>Desulfomonilales</taxon>
        <taxon>Desulfomonilaceae</taxon>
        <taxon>Desulfomonile</taxon>
    </lineage>
</organism>
<proteinExistence type="predicted"/>
<evidence type="ECO:0000313" key="2">
    <source>
        <dbReference type="Proteomes" id="UP000006055"/>
    </source>
</evidence>
<dbReference type="Proteomes" id="UP000006055">
    <property type="component" value="Chromosome"/>
</dbReference>
<sequence length="30" mass="3453">MKLIVDREVLMINDEYCNKDLTGTGLLINK</sequence>
<accession>I4CAQ5</accession>
<dbReference type="KEGG" id="dti:Desti_4006"/>
<evidence type="ECO:0000313" key="1">
    <source>
        <dbReference type="EMBL" id="AFM26646.1"/>
    </source>
</evidence>
<keyword evidence="2" id="KW-1185">Reference proteome</keyword>
<dbReference type="EMBL" id="CP003360">
    <property type="protein sequence ID" value="AFM26646.1"/>
    <property type="molecule type" value="Genomic_DNA"/>
</dbReference>
<reference evidence="2" key="1">
    <citation type="submission" date="2012-06" db="EMBL/GenBank/DDBJ databases">
        <title>Complete sequence of chromosome of Desulfomonile tiedjei DSM 6799.</title>
        <authorList>
            <person name="Lucas S."/>
            <person name="Copeland A."/>
            <person name="Lapidus A."/>
            <person name="Glavina del Rio T."/>
            <person name="Dalin E."/>
            <person name="Tice H."/>
            <person name="Bruce D."/>
            <person name="Goodwin L."/>
            <person name="Pitluck S."/>
            <person name="Peters L."/>
            <person name="Ovchinnikova G."/>
            <person name="Zeytun A."/>
            <person name="Lu M."/>
            <person name="Kyrpides N."/>
            <person name="Mavromatis K."/>
            <person name="Ivanova N."/>
            <person name="Brettin T."/>
            <person name="Detter J.C."/>
            <person name="Han C."/>
            <person name="Larimer F."/>
            <person name="Land M."/>
            <person name="Hauser L."/>
            <person name="Markowitz V."/>
            <person name="Cheng J.-F."/>
            <person name="Hugenholtz P."/>
            <person name="Woyke T."/>
            <person name="Wu D."/>
            <person name="Spring S."/>
            <person name="Schroeder M."/>
            <person name="Brambilla E."/>
            <person name="Klenk H.-P."/>
            <person name="Eisen J.A."/>
        </authorList>
    </citation>
    <scope>NUCLEOTIDE SEQUENCE [LARGE SCALE GENOMIC DNA]</scope>
    <source>
        <strain evidence="2">ATCC 49306 / DSM 6799 / DCB-1</strain>
    </source>
</reference>
<gene>
    <name evidence="1" type="ordered locus">Desti_4006</name>
</gene>